<name>A0ABQ7NCT4_BRACM</name>
<dbReference type="Proteomes" id="UP000823674">
    <property type="component" value="Chromosome A02"/>
</dbReference>
<protein>
    <submittedName>
        <fullName evidence="3">Uncharacterized protein</fullName>
    </submittedName>
</protein>
<evidence type="ECO:0000256" key="2">
    <source>
        <dbReference type="SAM" id="Phobius"/>
    </source>
</evidence>
<keyword evidence="2" id="KW-0472">Membrane</keyword>
<keyword evidence="2" id="KW-1133">Transmembrane helix</keyword>
<sequence length="139" mass="16017">EKLEEHGEEEKDSLDDDSEETTPLCLSFAAFFLLLLFSCNSDSYRFLVVRCKVGITNIFNCFPCKISSKESLDTMAIYRQSHVLELWQRPEFISGYNNTSRRIMLPFQDSPLLCVSLKVEEERGGQRRTQHLDNGKATL</sequence>
<evidence type="ECO:0000256" key="1">
    <source>
        <dbReference type="SAM" id="MobiDB-lite"/>
    </source>
</evidence>
<comment type="caution">
    <text evidence="3">The sequence shown here is derived from an EMBL/GenBank/DDBJ whole genome shotgun (WGS) entry which is preliminary data.</text>
</comment>
<keyword evidence="2" id="KW-0812">Transmembrane</keyword>
<dbReference type="EMBL" id="JADBGQ010000002">
    <property type="protein sequence ID" value="KAG5408523.1"/>
    <property type="molecule type" value="Genomic_DNA"/>
</dbReference>
<proteinExistence type="predicted"/>
<feature type="transmembrane region" description="Helical" evidence="2">
    <location>
        <begin position="21"/>
        <end position="40"/>
    </location>
</feature>
<evidence type="ECO:0000313" key="4">
    <source>
        <dbReference type="Proteomes" id="UP000823674"/>
    </source>
</evidence>
<evidence type="ECO:0000313" key="3">
    <source>
        <dbReference type="EMBL" id="KAG5408523.1"/>
    </source>
</evidence>
<feature type="compositionally biased region" description="Acidic residues" evidence="1">
    <location>
        <begin position="10"/>
        <end position="20"/>
    </location>
</feature>
<accession>A0ABQ7NCT4</accession>
<organism evidence="3 4">
    <name type="scientific">Brassica rapa subsp. trilocularis</name>
    <dbReference type="NCBI Taxonomy" id="1813537"/>
    <lineage>
        <taxon>Eukaryota</taxon>
        <taxon>Viridiplantae</taxon>
        <taxon>Streptophyta</taxon>
        <taxon>Embryophyta</taxon>
        <taxon>Tracheophyta</taxon>
        <taxon>Spermatophyta</taxon>
        <taxon>Magnoliopsida</taxon>
        <taxon>eudicotyledons</taxon>
        <taxon>Gunneridae</taxon>
        <taxon>Pentapetalae</taxon>
        <taxon>rosids</taxon>
        <taxon>malvids</taxon>
        <taxon>Brassicales</taxon>
        <taxon>Brassicaceae</taxon>
        <taxon>Brassiceae</taxon>
        <taxon>Brassica</taxon>
    </lineage>
</organism>
<keyword evidence="4" id="KW-1185">Reference proteome</keyword>
<feature type="region of interest" description="Disordered" evidence="1">
    <location>
        <begin position="1"/>
        <end position="20"/>
    </location>
</feature>
<reference evidence="3 4" key="1">
    <citation type="submission" date="2021-03" db="EMBL/GenBank/DDBJ databases">
        <authorList>
            <person name="King G.J."/>
            <person name="Bancroft I."/>
            <person name="Baten A."/>
            <person name="Bloomfield J."/>
            <person name="Borpatragohain P."/>
            <person name="He Z."/>
            <person name="Irish N."/>
            <person name="Irwin J."/>
            <person name="Liu K."/>
            <person name="Mauleon R.P."/>
            <person name="Moore J."/>
            <person name="Morris R."/>
            <person name="Ostergaard L."/>
            <person name="Wang B."/>
            <person name="Wells R."/>
        </authorList>
    </citation>
    <scope>NUCLEOTIDE SEQUENCE [LARGE SCALE GENOMIC DNA]</scope>
    <source>
        <strain evidence="3">R-o-18</strain>
        <tissue evidence="3">Leaf</tissue>
    </source>
</reference>
<feature type="non-terminal residue" evidence="3">
    <location>
        <position position="1"/>
    </location>
</feature>
<gene>
    <name evidence="3" type="primary">A02g500950.1_BraROA</name>
    <name evidence="3" type="ORF">IGI04_004842</name>
</gene>